<dbReference type="STRING" id="947166.A0A1D1W5Y7"/>
<feature type="domain" description="CUB" evidence="20">
    <location>
        <begin position="352"/>
        <end position="484"/>
    </location>
</feature>
<comment type="caution">
    <text evidence="16">Lacks conserved residue(s) required for the propagation of feature annotation.</text>
</comment>
<evidence type="ECO:0000256" key="14">
    <source>
        <dbReference type="PIRSR" id="PIRSR001199-1"/>
    </source>
</evidence>
<evidence type="ECO:0000256" key="4">
    <source>
        <dbReference type="ARBA" id="ARBA00022670"/>
    </source>
</evidence>
<gene>
    <name evidence="23" type="primary">RvY_17967-1</name>
    <name evidence="23" type="synonym">RvY_17967.1</name>
    <name evidence="23" type="ORF">RvY_17967</name>
</gene>
<dbReference type="FunFam" id="2.60.120.290:FF:000005">
    <property type="entry name" value="Procollagen C-endopeptidase enhancer 1"/>
    <property type="match status" value="1"/>
</dbReference>
<dbReference type="InterPro" id="IPR000859">
    <property type="entry name" value="CUB_dom"/>
</dbReference>
<dbReference type="PANTHER" id="PTHR24251">
    <property type="entry name" value="OVOCHYMASE-RELATED"/>
    <property type="match status" value="1"/>
</dbReference>
<evidence type="ECO:0000256" key="19">
    <source>
        <dbReference type="SAM" id="MobiDB-lite"/>
    </source>
</evidence>
<keyword evidence="13" id="KW-0325">Glycoprotein</keyword>
<dbReference type="PROSITE" id="PS01186">
    <property type="entry name" value="EGF_2"/>
    <property type="match status" value="2"/>
</dbReference>
<evidence type="ECO:0000256" key="18">
    <source>
        <dbReference type="RuleBase" id="RU361183"/>
    </source>
</evidence>
<feature type="compositionally biased region" description="Basic and acidic residues" evidence="19">
    <location>
        <begin position="105"/>
        <end position="117"/>
    </location>
</feature>
<dbReference type="FunFam" id="2.10.25.10:FF:000240">
    <property type="entry name" value="Vitamin K-dependent protein S"/>
    <property type="match status" value="2"/>
</dbReference>
<dbReference type="GO" id="GO:0005509">
    <property type="term" value="F:calcium ion binding"/>
    <property type="evidence" value="ECO:0007669"/>
    <property type="project" value="InterPro"/>
</dbReference>
<keyword evidence="5 15" id="KW-0479">Metal-binding</keyword>
<dbReference type="Pfam" id="PF00431">
    <property type="entry name" value="CUB"/>
    <property type="match status" value="5"/>
</dbReference>
<evidence type="ECO:0000256" key="1">
    <source>
        <dbReference type="ARBA" id="ARBA00004613"/>
    </source>
</evidence>
<dbReference type="GO" id="GO:0008270">
    <property type="term" value="F:zinc ion binding"/>
    <property type="evidence" value="ECO:0007669"/>
    <property type="project" value="UniProtKB-UniRule"/>
</dbReference>
<dbReference type="CDD" id="cd04281">
    <property type="entry name" value="ZnMc_BMP1_TLD"/>
    <property type="match status" value="1"/>
</dbReference>
<dbReference type="OrthoDB" id="431034at2759"/>
<comment type="caution">
    <text evidence="23">The sequence shown here is derived from an EMBL/GenBank/DDBJ whole genome shotgun (WGS) entry which is preliminary data.</text>
</comment>
<dbReference type="FunFam" id="2.60.120.290:FF:000013">
    <property type="entry name" value="Membrane frizzled-related protein"/>
    <property type="match status" value="2"/>
</dbReference>
<evidence type="ECO:0000256" key="2">
    <source>
        <dbReference type="ARBA" id="ARBA00022525"/>
    </source>
</evidence>
<feature type="binding site" evidence="15 17">
    <location>
        <position position="242"/>
    </location>
    <ligand>
        <name>Zn(2+)</name>
        <dbReference type="ChEBI" id="CHEBI:29105"/>
        <note>catalytic</note>
    </ligand>
</feature>
<feature type="region of interest" description="Disordered" evidence="19">
    <location>
        <begin position="99"/>
        <end position="150"/>
    </location>
</feature>
<keyword evidence="9 15" id="KW-0862">Zinc</keyword>
<keyword evidence="2" id="KW-0964">Secreted</keyword>
<feature type="disulfide bond" evidence="17">
    <location>
        <begin position="212"/>
        <end position="234"/>
    </location>
</feature>
<dbReference type="CDD" id="cd00041">
    <property type="entry name" value="CUB"/>
    <property type="match status" value="5"/>
</dbReference>
<feature type="compositionally biased region" description="Polar residues" evidence="19">
    <location>
        <begin position="124"/>
        <end position="135"/>
    </location>
</feature>
<dbReference type="Gene3D" id="2.60.120.290">
    <property type="entry name" value="Spermadhesin, CUB domain"/>
    <property type="match status" value="5"/>
</dbReference>
<feature type="signal peptide" evidence="18">
    <location>
        <begin position="1"/>
        <end position="23"/>
    </location>
</feature>
<comment type="subcellular location">
    <subcellularLocation>
        <location evidence="1">Secreted</location>
    </subcellularLocation>
</comment>
<dbReference type="InterPro" id="IPR018097">
    <property type="entry name" value="EGF_Ca-bd_CS"/>
</dbReference>
<dbReference type="InterPro" id="IPR035914">
    <property type="entry name" value="Sperma_CUB_dom_sf"/>
</dbReference>
<evidence type="ECO:0000256" key="17">
    <source>
        <dbReference type="PROSITE-ProRule" id="PRU01211"/>
    </source>
</evidence>
<evidence type="ECO:0000256" key="10">
    <source>
        <dbReference type="ARBA" id="ARBA00023049"/>
    </source>
</evidence>
<dbReference type="SMART" id="SM00179">
    <property type="entry name" value="EGF_CA"/>
    <property type="match status" value="2"/>
</dbReference>
<dbReference type="SMART" id="SM00042">
    <property type="entry name" value="CUB"/>
    <property type="match status" value="5"/>
</dbReference>
<reference evidence="23 24" key="1">
    <citation type="journal article" date="2016" name="Nat. Commun.">
        <title>Extremotolerant tardigrade genome and improved radiotolerance of human cultured cells by tardigrade-unique protein.</title>
        <authorList>
            <person name="Hashimoto T."/>
            <person name="Horikawa D.D."/>
            <person name="Saito Y."/>
            <person name="Kuwahara H."/>
            <person name="Kozuka-Hata H."/>
            <person name="Shin-I T."/>
            <person name="Minakuchi Y."/>
            <person name="Ohishi K."/>
            <person name="Motoyama A."/>
            <person name="Aizu T."/>
            <person name="Enomoto A."/>
            <person name="Kondo K."/>
            <person name="Tanaka S."/>
            <person name="Hara Y."/>
            <person name="Koshikawa S."/>
            <person name="Sagara H."/>
            <person name="Miura T."/>
            <person name="Yokobori S."/>
            <person name="Miyagawa K."/>
            <person name="Suzuki Y."/>
            <person name="Kubo T."/>
            <person name="Oyama M."/>
            <person name="Kohara Y."/>
            <person name="Fujiyama A."/>
            <person name="Arakawa K."/>
            <person name="Katayama T."/>
            <person name="Toyoda A."/>
            <person name="Kunieda T."/>
        </authorList>
    </citation>
    <scope>NUCLEOTIDE SEQUENCE [LARGE SCALE GENOMIC DNA]</scope>
    <source>
        <strain evidence="23 24">YOKOZUNA-1</strain>
    </source>
</reference>
<dbReference type="SUPFAM" id="SSF49854">
    <property type="entry name" value="Spermadhesin, CUB domain"/>
    <property type="match status" value="5"/>
</dbReference>
<evidence type="ECO:0000313" key="23">
    <source>
        <dbReference type="EMBL" id="GAV08243.1"/>
    </source>
</evidence>
<evidence type="ECO:0000256" key="15">
    <source>
        <dbReference type="PIRSR" id="PIRSR001199-2"/>
    </source>
</evidence>
<proteinExistence type="predicted"/>
<dbReference type="PRINTS" id="PR00480">
    <property type="entry name" value="ASTACIN"/>
</dbReference>
<dbReference type="FunFam" id="3.40.390.10:FF:000004">
    <property type="entry name" value="Metalloendopeptidase"/>
    <property type="match status" value="1"/>
</dbReference>
<dbReference type="PANTHER" id="PTHR24251:SF43">
    <property type="entry name" value="TOLLOID-LIKE PROTEIN 2"/>
    <property type="match status" value="1"/>
</dbReference>
<evidence type="ECO:0000259" key="20">
    <source>
        <dbReference type="PROSITE" id="PS01180"/>
    </source>
</evidence>
<dbReference type="GO" id="GO:0006508">
    <property type="term" value="P:proteolysis"/>
    <property type="evidence" value="ECO:0007669"/>
    <property type="project" value="UniProtKB-KW"/>
</dbReference>
<dbReference type="InterPro" id="IPR000152">
    <property type="entry name" value="EGF-type_Asp/Asn_hydroxyl_site"/>
</dbReference>
<name>A0A1D1W5Y7_RAMVA</name>
<sequence length="1070" mass="120740">MQGSLSFLLSWVVFLWSTQPSAGTRIHNAGKYSEDWLVSQTFPYKTSNDLFMDPCKADGFLSDMALTKDELVRYTRSAPILAVPSGNSTFLQDLLPMKPQSASEKGTKLKAWLETRNRTRSGRPSRTGNRPSSVKNVDRSKVKSRSPRAATARTERIWEDGIIPYEIDRNFSGEHKALFRQAMRHWENYTCVHFIERKPEHENYIVFTERPCGCCSFVGKRGSGAQAISIGKNCDKFGIVVHELGHVVGFWHEHTRPDRDSNVEIITSHIMPGQEYNFNKLTSEEVNSLGQPYDFASIMHYARNTFARGTYLDTILPRKTPEMLERPEIGQRIRLSEGDIAQTNLLYKCPTCGRTFLTPIGSFHSPEYDEEKYTAVNNELKVTPYRCVWRIEATHGEFIALNITQMDIGHTKDCFNDYLEIRDGHWHKSPLLARLCGANRMATTILSTGSRLWLEYKANKRITNSFLQYPTKAEAGFRARYDVICGGNITAPKGQLQSPNYPEDYRPDKECVWVIRLEANYQVAIQFHSFEIENHDECLYDYLELRDGAEAASPLIGRYCGYHIPTSIKSTGSSMWLKFVSDASVQKAGFSLEYVTEYDECALTDHGCQQTCINTLGGYRCECRIGFELHSDGKHCEKACGGFIEALNGSITSPSFPELYPPNKMCIWQISSPPQYQITINFTHFDLEGNNQDCEYDSITVSSSSDNTSSDWRRLGVFCGQSIPTPITADNNIVRVVFQSDNSVQKSGFAASFFTDKDECVVNNGGCQQICRNTMGGYECLCNNGFVLHENKHDCKEGGCKFLINEAMGIVSSPNWPETYPPRKDCIWHLTATPGHRIKLIFQEFEIEPHQECTYDHIEVYDGQSSASPVLGRFCGSKIPHPLLSSANQMFIIFQSDASVNRKGFTAEHTTECGGQLMATGVVGHLYSHAKYGDHNYGNREDCDWIIDSNSDAMAVHLRFLTFELEDSQDCSYDYVEIYDGYDDAANKLGTLCGNKMPKDYTSTGRALLLRFRSDDNINSKGFSVAYNTRPYDTEDAEGNAENSNSATDTVFDEDLAIGSPERLNPYEPT</sequence>
<feature type="domain" description="CUB" evidence="20">
    <location>
        <begin position="485"/>
        <end position="597"/>
    </location>
</feature>
<dbReference type="FunFam" id="2.60.120.290:FF:000004">
    <property type="entry name" value="Metalloendopeptidase"/>
    <property type="match status" value="1"/>
</dbReference>
<dbReference type="InterPro" id="IPR034036">
    <property type="entry name" value="ZnMP_TLD/BMP1"/>
</dbReference>
<dbReference type="Pfam" id="PF01400">
    <property type="entry name" value="Astacin"/>
    <property type="match status" value="1"/>
</dbReference>
<evidence type="ECO:0000256" key="16">
    <source>
        <dbReference type="PROSITE-ProRule" id="PRU00076"/>
    </source>
</evidence>
<evidence type="ECO:0000256" key="8">
    <source>
        <dbReference type="ARBA" id="ARBA00022801"/>
    </source>
</evidence>
<dbReference type="InterPro" id="IPR001881">
    <property type="entry name" value="EGF-like_Ca-bd_dom"/>
</dbReference>
<dbReference type="PROSITE" id="PS01187">
    <property type="entry name" value="EGF_CA"/>
    <property type="match status" value="2"/>
</dbReference>
<dbReference type="GO" id="GO:0004222">
    <property type="term" value="F:metalloendopeptidase activity"/>
    <property type="evidence" value="ECO:0007669"/>
    <property type="project" value="UniProtKB-UniRule"/>
</dbReference>
<dbReference type="PROSITE" id="PS50026">
    <property type="entry name" value="EGF_3"/>
    <property type="match status" value="1"/>
</dbReference>
<evidence type="ECO:0000259" key="22">
    <source>
        <dbReference type="PROSITE" id="PS51864"/>
    </source>
</evidence>
<dbReference type="InterPro" id="IPR024079">
    <property type="entry name" value="MetalloPept_cat_dom_sf"/>
</dbReference>
<evidence type="ECO:0000256" key="12">
    <source>
        <dbReference type="ARBA" id="ARBA00023157"/>
    </source>
</evidence>
<feature type="domain" description="CUB" evidence="20">
    <location>
        <begin position="800"/>
        <end position="912"/>
    </location>
</feature>
<dbReference type="InterPro" id="IPR006026">
    <property type="entry name" value="Peptidase_Metallo"/>
</dbReference>
<dbReference type="Gene3D" id="2.10.25.10">
    <property type="entry name" value="Laminin"/>
    <property type="match status" value="2"/>
</dbReference>
<dbReference type="SUPFAM" id="SSF55486">
    <property type="entry name" value="Metalloproteases ('zincins'), catalytic domain"/>
    <property type="match status" value="1"/>
</dbReference>
<keyword evidence="7" id="KW-0677">Repeat</keyword>
<evidence type="ECO:0000256" key="9">
    <source>
        <dbReference type="ARBA" id="ARBA00022833"/>
    </source>
</evidence>
<keyword evidence="6 18" id="KW-0732">Signal</keyword>
<evidence type="ECO:0000259" key="21">
    <source>
        <dbReference type="PROSITE" id="PS50026"/>
    </source>
</evidence>
<dbReference type="GO" id="GO:0005576">
    <property type="term" value="C:extracellular region"/>
    <property type="evidence" value="ECO:0007669"/>
    <property type="project" value="UniProtKB-SubCell"/>
</dbReference>
<keyword evidence="8 17" id="KW-0378">Hydrolase</keyword>
<protein>
    <recommendedName>
        <fullName evidence="18">Metalloendopeptidase</fullName>
        <ecNumber evidence="18">3.4.24.-</ecNumber>
    </recommendedName>
</protein>
<dbReference type="PROSITE" id="PS01180">
    <property type="entry name" value="CUB"/>
    <property type="match status" value="5"/>
</dbReference>
<keyword evidence="24" id="KW-1185">Reference proteome</keyword>
<feature type="region of interest" description="Disordered" evidence="19">
    <location>
        <begin position="1029"/>
        <end position="1070"/>
    </location>
</feature>
<feature type="active site" evidence="14 17">
    <location>
        <position position="243"/>
    </location>
</feature>
<dbReference type="Proteomes" id="UP000186922">
    <property type="component" value="Unassembled WGS sequence"/>
</dbReference>
<keyword evidence="10 17" id="KW-0482">Metalloprotease</keyword>
<evidence type="ECO:0000313" key="24">
    <source>
        <dbReference type="Proteomes" id="UP000186922"/>
    </source>
</evidence>
<accession>A0A1D1W5Y7</accession>
<dbReference type="SMART" id="SM00181">
    <property type="entry name" value="EGF"/>
    <property type="match status" value="2"/>
</dbReference>
<dbReference type="EMBL" id="BDGG01000017">
    <property type="protein sequence ID" value="GAV08243.1"/>
    <property type="molecule type" value="Genomic_DNA"/>
</dbReference>
<keyword evidence="11" id="KW-0865">Zymogen</keyword>
<feature type="domain" description="EGF-like" evidence="21">
    <location>
        <begin position="597"/>
        <end position="637"/>
    </location>
</feature>
<dbReference type="PIRSF" id="PIRSF001199">
    <property type="entry name" value="BMP_1/tolloid-like"/>
    <property type="match status" value="1"/>
</dbReference>
<comment type="cofactor">
    <cofactor evidence="17 18">
        <name>Zn(2+)</name>
        <dbReference type="ChEBI" id="CHEBI:29105"/>
    </cofactor>
    <text evidence="17 18">Binds 1 zinc ion per subunit.</text>
</comment>
<dbReference type="PROSITE" id="PS00010">
    <property type="entry name" value="ASX_HYDROXYL"/>
    <property type="match status" value="1"/>
</dbReference>
<evidence type="ECO:0000256" key="7">
    <source>
        <dbReference type="ARBA" id="ARBA00022737"/>
    </source>
</evidence>
<evidence type="ECO:0000256" key="6">
    <source>
        <dbReference type="ARBA" id="ARBA00022729"/>
    </source>
</evidence>
<dbReference type="SUPFAM" id="SSF57196">
    <property type="entry name" value="EGF/Laminin"/>
    <property type="match status" value="2"/>
</dbReference>
<feature type="domain" description="Peptidase M12A" evidence="22">
    <location>
        <begin position="149"/>
        <end position="350"/>
    </location>
</feature>
<dbReference type="AlphaFoldDB" id="A0A1D1W5Y7"/>
<keyword evidence="12 17" id="KW-1015">Disulfide bond</keyword>
<dbReference type="Pfam" id="PF14670">
    <property type="entry name" value="FXa_inhibition"/>
    <property type="match status" value="2"/>
</dbReference>
<feature type="domain" description="CUB" evidence="20">
    <location>
        <begin position="913"/>
        <end position="1030"/>
    </location>
</feature>
<feature type="chain" id="PRO_5008811146" description="Metalloendopeptidase" evidence="18">
    <location>
        <begin position="24"/>
        <end position="1070"/>
    </location>
</feature>
<dbReference type="Gene3D" id="3.40.390.10">
    <property type="entry name" value="Collagenase (Catalytic Domain)"/>
    <property type="match status" value="1"/>
</dbReference>
<evidence type="ECO:0000256" key="11">
    <source>
        <dbReference type="ARBA" id="ARBA00023145"/>
    </source>
</evidence>
<dbReference type="InterPro" id="IPR015446">
    <property type="entry name" value="BMP_1/tolloid-like"/>
</dbReference>
<dbReference type="PROSITE" id="PS51864">
    <property type="entry name" value="ASTACIN"/>
    <property type="match status" value="1"/>
</dbReference>
<feature type="binding site" evidence="15 17">
    <location>
        <position position="246"/>
    </location>
    <ligand>
        <name>Zn(2+)</name>
        <dbReference type="ChEBI" id="CHEBI:29105"/>
        <note>catalytic</note>
    </ligand>
</feature>
<organism evidence="23 24">
    <name type="scientific">Ramazzottius varieornatus</name>
    <name type="common">Water bear</name>
    <name type="synonym">Tardigrade</name>
    <dbReference type="NCBI Taxonomy" id="947166"/>
    <lineage>
        <taxon>Eukaryota</taxon>
        <taxon>Metazoa</taxon>
        <taxon>Ecdysozoa</taxon>
        <taxon>Tardigrada</taxon>
        <taxon>Eutardigrada</taxon>
        <taxon>Parachela</taxon>
        <taxon>Hypsibioidea</taxon>
        <taxon>Ramazzottiidae</taxon>
        <taxon>Ramazzottius</taxon>
    </lineage>
</organism>
<keyword evidence="3 16" id="KW-0245">EGF-like domain</keyword>
<feature type="disulfide bond" evidence="17">
    <location>
        <begin position="214"/>
        <end position="215"/>
    </location>
</feature>
<feature type="domain" description="CUB" evidence="20">
    <location>
        <begin position="640"/>
        <end position="756"/>
    </location>
</feature>
<dbReference type="SMART" id="SM00235">
    <property type="entry name" value="ZnMc"/>
    <property type="match status" value="1"/>
</dbReference>
<keyword evidence="4 17" id="KW-0645">Protease</keyword>
<dbReference type="MEROPS" id="M12.011"/>
<dbReference type="CDD" id="cd00054">
    <property type="entry name" value="EGF_CA"/>
    <property type="match status" value="2"/>
</dbReference>
<dbReference type="InterPro" id="IPR001506">
    <property type="entry name" value="Peptidase_M12A"/>
</dbReference>
<dbReference type="InterPro" id="IPR000742">
    <property type="entry name" value="EGF"/>
</dbReference>
<dbReference type="EC" id="3.4.24.-" evidence="18"/>
<feature type="binding site" evidence="15 17">
    <location>
        <position position="252"/>
    </location>
    <ligand>
        <name>Zn(2+)</name>
        <dbReference type="ChEBI" id="CHEBI:29105"/>
        <note>catalytic</note>
    </ligand>
</feature>
<evidence type="ECO:0000256" key="5">
    <source>
        <dbReference type="ARBA" id="ARBA00022723"/>
    </source>
</evidence>
<evidence type="ECO:0000256" key="13">
    <source>
        <dbReference type="ARBA" id="ARBA00023180"/>
    </source>
</evidence>
<evidence type="ECO:0000256" key="3">
    <source>
        <dbReference type="ARBA" id="ARBA00022536"/>
    </source>
</evidence>